<gene>
    <name evidence="4" type="ORF">SAMN02746065_10833</name>
</gene>
<sequence length="637" mass="68230">MEKKLPPQPGKETPGLKGIIADQRKEARARAEKRRAARVAEKKQVVVENLSQAISEMTSMSQELASSVQELQQTMNDISTRAMDAADSTDKSVAAAAQVGDVAKKVGQNALVSSEKMTLIQDMITTSLNQISGLVDGVNASLESNKDMDAVIQTLTTKSAEVENAASDIISSAEQINLFSLNAGIEASRAGEHGEGFSVVADEIRKMAERSEKNVREIVSATARLGDAATEVKTDLDETLAQSRMDADRANEIINTLKDVSKDVEALKQDGFVMKNYSETQSVQVQKVMDNSREIATGADQAMAATQQSNTVLVQQLKVMETITKNAEDIEDQADQLMGEAFSIQVGEELATSAEELSATIQQVTASAQMIGTSIDQIAQASIQQANAAGENARLIESVEQAGQGILTLARTNQEKAGDLQKLLKKIDADTAAIIRGIGDQVEKNLLSAGKMRVLEEEIFALENIIDRLYSINDQITILAVIGRVESVRAGTHGSGFAEVSDDIRNIVDVTADQIPEIGNRIRSIKETVLTVSGSIEEAGAKVRRELDNTADITRRLATIEGDMATVLSGTNEIESMSRESFTGIEGMQQGIDLISAASEEISAACQQAAAVSDQQTRATRNLAATAEEIASQADEI</sequence>
<dbReference type="STRING" id="1121400.SAMN02746065_10833"/>
<feature type="domain" description="Methyl-accepting transducer" evidence="3">
    <location>
        <begin position="60"/>
        <end position="296"/>
    </location>
</feature>
<evidence type="ECO:0000256" key="1">
    <source>
        <dbReference type="ARBA" id="ARBA00023224"/>
    </source>
</evidence>
<dbReference type="Pfam" id="PF00015">
    <property type="entry name" value="MCPsignal"/>
    <property type="match status" value="2"/>
</dbReference>
<dbReference type="GO" id="GO:0016020">
    <property type="term" value="C:membrane"/>
    <property type="evidence" value="ECO:0007669"/>
    <property type="project" value="InterPro"/>
</dbReference>
<dbReference type="EMBL" id="FWXY01000008">
    <property type="protein sequence ID" value="SMC71342.1"/>
    <property type="molecule type" value="Genomic_DNA"/>
</dbReference>
<dbReference type="PANTHER" id="PTHR32089">
    <property type="entry name" value="METHYL-ACCEPTING CHEMOTAXIS PROTEIN MCPB"/>
    <property type="match status" value="1"/>
</dbReference>
<dbReference type="PROSITE" id="PS50111">
    <property type="entry name" value="CHEMOTAXIS_TRANSDUC_2"/>
    <property type="match status" value="2"/>
</dbReference>
<name>A0A1W2BF34_9BACT</name>
<evidence type="ECO:0000256" key="2">
    <source>
        <dbReference type="PROSITE-ProRule" id="PRU00284"/>
    </source>
</evidence>
<dbReference type="AlphaFoldDB" id="A0A1W2BF34"/>
<dbReference type="PANTHER" id="PTHR32089:SF112">
    <property type="entry name" value="LYSOZYME-LIKE PROTEIN-RELATED"/>
    <property type="match status" value="1"/>
</dbReference>
<feature type="domain" description="Methyl-accepting transducer" evidence="3">
    <location>
        <begin position="346"/>
        <end position="624"/>
    </location>
</feature>
<evidence type="ECO:0000259" key="3">
    <source>
        <dbReference type="PROSITE" id="PS50111"/>
    </source>
</evidence>
<dbReference type="Gene3D" id="1.10.287.950">
    <property type="entry name" value="Methyl-accepting chemotaxis protein"/>
    <property type="match status" value="2"/>
</dbReference>
<dbReference type="SMART" id="SM00283">
    <property type="entry name" value="MA"/>
    <property type="match status" value="1"/>
</dbReference>
<dbReference type="SUPFAM" id="SSF58104">
    <property type="entry name" value="Methyl-accepting chemotaxis protein (MCP) signaling domain"/>
    <property type="match status" value="2"/>
</dbReference>
<accession>A0A1W2BF34</accession>
<dbReference type="GO" id="GO:0007165">
    <property type="term" value="P:signal transduction"/>
    <property type="evidence" value="ECO:0007669"/>
    <property type="project" value="UniProtKB-KW"/>
</dbReference>
<protein>
    <submittedName>
        <fullName evidence="4">Methyl-accepting chemotaxis protein (MCP) signalling domain-containing protein</fullName>
    </submittedName>
</protein>
<evidence type="ECO:0000313" key="4">
    <source>
        <dbReference type="EMBL" id="SMC71342.1"/>
    </source>
</evidence>
<dbReference type="Proteomes" id="UP000192418">
    <property type="component" value="Unassembled WGS sequence"/>
</dbReference>
<dbReference type="OrthoDB" id="9763018at2"/>
<reference evidence="4 5" key="1">
    <citation type="submission" date="2017-04" db="EMBL/GenBank/DDBJ databases">
        <authorList>
            <person name="Afonso C.L."/>
            <person name="Miller P.J."/>
            <person name="Scott M.A."/>
            <person name="Spackman E."/>
            <person name="Goraichik I."/>
            <person name="Dimitrov K.M."/>
            <person name="Suarez D.L."/>
            <person name="Swayne D.E."/>
        </authorList>
    </citation>
    <scope>NUCLEOTIDE SEQUENCE [LARGE SCALE GENOMIC DNA]</scope>
    <source>
        <strain evidence="4 5">DSM 3385</strain>
    </source>
</reference>
<dbReference type="InterPro" id="IPR004089">
    <property type="entry name" value="MCPsignal_dom"/>
</dbReference>
<proteinExistence type="predicted"/>
<keyword evidence="1 2" id="KW-0807">Transducer</keyword>
<dbReference type="RefSeq" id="WP_084068448.1">
    <property type="nucleotide sequence ID" value="NZ_FWXY01000008.1"/>
</dbReference>
<keyword evidence="5" id="KW-1185">Reference proteome</keyword>
<organism evidence="4 5">
    <name type="scientific">Desulfocicer vacuolatum DSM 3385</name>
    <dbReference type="NCBI Taxonomy" id="1121400"/>
    <lineage>
        <taxon>Bacteria</taxon>
        <taxon>Pseudomonadati</taxon>
        <taxon>Thermodesulfobacteriota</taxon>
        <taxon>Desulfobacteria</taxon>
        <taxon>Desulfobacterales</taxon>
        <taxon>Desulfobacteraceae</taxon>
        <taxon>Desulfocicer</taxon>
    </lineage>
</organism>
<evidence type="ECO:0000313" key="5">
    <source>
        <dbReference type="Proteomes" id="UP000192418"/>
    </source>
</evidence>